<evidence type="ECO:0000313" key="2">
    <source>
        <dbReference type="Proteomes" id="UP001054252"/>
    </source>
</evidence>
<name>A0AAV5JL12_9ROSI</name>
<dbReference type="Proteomes" id="UP001054252">
    <property type="component" value="Unassembled WGS sequence"/>
</dbReference>
<comment type="caution">
    <text evidence="1">The sequence shown here is derived from an EMBL/GenBank/DDBJ whole genome shotgun (WGS) entry which is preliminary data.</text>
</comment>
<proteinExistence type="predicted"/>
<accession>A0AAV5JL12</accession>
<dbReference type="EMBL" id="BPVZ01000033">
    <property type="protein sequence ID" value="GKV11095.1"/>
    <property type="molecule type" value="Genomic_DNA"/>
</dbReference>
<sequence>MDILIRFPIVLSVSIKIESSVYASEVSKFMVMPI</sequence>
<dbReference type="AlphaFoldDB" id="A0AAV5JL12"/>
<reference evidence="1 2" key="1">
    <citation type="journal article" date="2021" name="Commun. Biol.">
        <title>The genome of Shorea leprosula (Dipterocarpaceae) highlights the ecological relevance of drought in aseasonal tropical rainforests.</title>
        <authorList>
            <person name="Ng K.K.S."/>
            <person name="Kobayashi M.J."/>
            <person name="Fawcett J.A."/>
            <person name="Hatakeyama M."/>
            <person name="Paape T."/>
            <person name="Ng C.H."/>
            <person name="Ang C.C."/>
            <person name="Tnah L.H."/>
            <person name="Lee C.T."/>
            <person name="Nishiyama T."/>
            <person name="Sese J."/>
            <person name="O'Brien M.J."/>
            <person name="Copetti D."/>
            <person name="Mohd Noor M.I."/>
            <person name="Ong R.C."/>
            <person name="Putra M."/>
            <person name="Sireger I.Z."/>
            <person name="Indrioko S."/>
            <person name="Kosugi Y."/>
            <person name="Izuno A."/>
            <person name="Isagi Y."/>
            <person name="Lee S.L."/>
            <person name="Shimizu K.K."/>
        </authorList>
    </citation>
    <scope>NUCLEOTIDE SEQUENCE [LARGE SCALE GENOMIC DNA]</scope>
    <source>
        <strain evidence="1">214</strain>
    </source>
</reference>
<keyword evidence="2" id="KW-1185">Reference proteome</keyword>
<evidence type="ECO:0000313" key="1">
    <source>
        <dbReference type="EMBL" id="GKV11095.1"/>
    </source>
</evidence>
<gene>
    <name evidence="1" type="ORF">SLEP1_g22379</name>
</gene>
<protein>
    <submittedName>
        <fullName evidence="1">Uncharacterized protein</fullName>
    </submittedName>
</protein>
<organism evidence="1 2">
    <name type="scientific">Rubroshorea leprosula</name>
    <dbReference type="NCBI Taxonomy" id="152421"/>
    <lineage>
        <taxon>Eukaryota</taxon>
        <taxon>Viridiplantae</taxon>
        <taxon>Streptophyta</taxon>
        <taxon>Embryophyta</taxon>
        <taxon>Tracheophyta</taxon>
        <taxon>Spermatophyta</taxon>
        <taxon>Magnoliopsida</taxon>
        <taxon>eudicotyledons</taxon>
        <taxon>Gunneridae</taxon>
        <taxon>Pentapetalae</taxon>
        <taxon>rosids</taxon>
        <taxon>malvids</taxon>
        <taxon>Malvales</taxon>
        <taxon>Dipterocarpaceae</taxon>
        <taxon>Rubroshorea</taxon>
    </lineage>
</organism>